<dbReference type="OMA" id="YGIREQH"/>
<evidence type="ECO:0000313" key="16">
    <source>
        <dbReference type="Proteomes" id="UP000037069"/>
    </source>
</evidence>
<evidence type="ECO:0000256" key="6">
    <source>
        <dbReference type="ARBA" id="ARBA00022692"/>
    </source>
</evidence>
<proteinExistence type="inferred from homology"/>
<comment type="function">
    <text evidence="12">Accessory subunit of the mitochondrial membrane respiratory chain NADH dehydrogenase (Complex I), that is believed not to be involved in catalysis. Complex I functions in the transfer of electrons from NADH to the respiratory chain. The immediate electron acceptor for the enzyme is believed to be ubiquinone. Involved in the interferon/all-trans-retinoic acid (IFN/RA) induced cell death. This apoptotic activity is inhibited by interaction with viral IRF1. Prevents the transactivation of STAT3 target genes. May play a role in CARD15-mediated innate mucosal responses and serve to regulate intestinal epithelial cell responses to microbes.</text>
</comment>
<evidence type="ECO:0000256" key="12">
    <source>
        <dbReference type="ARBA" id="ARBA00045908"/>
    </source>
</evidence>
<evidence type="ECO:0000256" key="4">
    <source>
        <dbReference type="ARBA" id="ARBA00022448"/>
    </source>
</evidence>
<dbReference type="Proteomes" id="UP000037069">
    <property type="component" value="Unassembled WGS sequence"/>
</dbReference>
<dbReference type="Pfam" id="PF06212">
    <property type="entry name" value="GRIM-19"/>
    <property type="match status" value="1"/>
</dbReference>
<dbReference type="PANTHER" id="PTHR12966">
    <property type="entry name" value="NADH DEHYDROGENASE UBIQUINONE 1 ALPHA SUBCOMPLEX SUBUNIT 13"/>
    <property type="match status" value="1"/>
</dbReference>
<dbReference type="PANTHER" id="PTHR12966:SF0">
    <property type="entry name" value="NADH DEHYDROGENASE [UBIQUINONE] 1 ALPHA SUBCOMPLEX SUBUNIT 13"/>
    <property type="match status" value="1"/>
</dbReference>
<feature type="non-terminal residue" evidence="15">
    <location>
        <position position="1"/>
    </location>
</feature>
<organism evidence="15 16">
    <name type="scientific">Lucilia cuprina</name>
    <name type="common">Green bottle fly</name>
    <name type="synonym">Australian sheep blowfly</name>
    <dbReference type="NCBI Taxonomy" id="7375"/>
    <lineage>
        <taxon>Eukaryota</taxon>
        <taxon>Metazoa</taxon>
        <taxon>Ecdysozoa</taxon>
        <taxon>Arthropoda</taxon>
        <taxon>Hexapoda</taxon>
        <taxon>Insecta</taxon>
        <taxon>Pterygota</taxon>
        <taxon>Neoptera</taxon>
        <taxon>Endopterygota</taxon>
        <taxon>Diptera</taxon>
        <taxon>Brachycera</taxon>
        <taxon>Muscomorpha</taxon>
        <taxon>Oestroidea</taxon>
        <taxon>Calliphoridae</taxon>
        <taxon>Luciliinae</taxon>
        <taxon>Lucilia</taxon>
    </lineage>
</organism>
<comment type="subcellular location">
    <subcellularLocation>
        <location evidence="1 14">Mitochondrion inner membrane</location>
        <topology evidence="1 14">Single-pass membrane protein</topology>
        <orientation evidence="1 14">Matrix side</orientation>
    </subcellularLocation>
</comment>
<evidence type="ECO:0000256" key="7">
    <source>
        <dbReference type="ARBA" id="ARBA00022792"/>
    </source>
</evidence>
<keyword evidence="4 14" id="KW-0813">Transport</keyword>
<evidence type="ECO:0000256" key="5">
    <source>
        <dbReference type="ARBA" id="ARBA00022660"/>
    </source>
</evidence>
<keyword evidence="7 14" id="KW-0999">Mitochondrion inner membrane</keyword>
<evidence type="ECO:0000256" key="10">
    <source>
        <dbReference type="ARBA" id="ARBA00023128"/>
    </source>
</evidence>
<dbReference type="GO" id="GO:0045271">
    <property type="term" value="C:respiratory chain complex I"/>
    <property type="evidence" value="ECO:0007669"/>
    <property type="project" value="UniProtKB-UniRule"/>
</dbReference>
<evidence type="ECO:0000256" key="9">
    <source>
        <dbReference type="ARBA" id="ARBA00022989"/>
    </source>
</evidence>
<evidence type="ECO:0000256" key="2">
    <source>
        <dbReference type="ARBA" id="ARBA00007312"/>
    </source>
</evidence>
<evidence type="ECO:0000256" key="13">
    <source>
        <dbReference type="ARBA" id="ARBA00046797"/>
    </source>
</evidence>
<evidence type="ECO:0000256" key="1">
    <source>
        <dbReference type="ARBA" id="ARBA00004298"/>
    </source>
</evidence>
<comment type="similarity">
    <text evidence="2 14">Belongs to the complex I NDUFA13 subunit family.</text>
</comment>
<comment type="caution">
    <text evidence="15">The sequence shown here is derived from an EMBL/GenBank/DDBJ whole genome shotgun (WGS) entry which is preliminary data.</text>
</comment>
<name>A0A0L0BQL2_LUCCU</name>
<keyword evidence="8 14" id="KW-0249">Electron transport</keyword>
<keyword evidence="9 14" id="KW-1133">Transmembrane helix</keyword>
<keyword evidence="6 14" id="KW-0812">Transmembrane</keyword>
<dbReference type="GO" id="GO:0005743">
    <property type="term" value="C:mitochondrial inner membrane"/>
    <property type="evidence" value="ECO:0007669"/>
    <property type="project" value="UniProtKB-SubCell"/>
</dbReference>
<keyword evidence="10 14" id="KW-0496">Mitochondrion</keyword>
<dbReference type="InterPro" id="IPR009346">
    <property type="entry name" value="GRIM-19"/>
</dbReference>
<keyword evidence="11 14" id="KW-0472">Membrane</keyword>
<comment type="function">
    <text evidence="14">Complex I functions in the transfer of electrons from NADH to the respiratory chain. Accessory subunit of the mitochondrial membrane respiratory chain NADH dehydrogenase (Complex I), that is believed not to be involved in catalysis.</text>
</comment>
<keyword evidence="16" id="KW-1185">Reference proteome</keyword>
<dbReference type="EMBL" id="JRES01001612">
    <property type="protein sequence ID" value="KNC21509.1"/>
    <property type="molecule type" value="Genomic_DNA"/>
</dbReference>
<keyword evidence="5 14" id="KW-0679">Respiratory chain</keyword>
<evidence type="ECO:0000313" key="15">
    <source>
        <dbReference type="EMBL" id="KNC21509.1"/>
    </source>
</evidence>
<reference evidence="15 16" key="1">
    <citation type="journal article" date="2015" name="Nat. Commun.">
        <title>Lucilia cuprina genome unlocks parasitic fly biology to underpin future interventions.</title>
        <authorList>
            <person name="Anstead C.A."/>
            <person name="Korhonen P.K."/>
            <person name="Young N.D."/>
            <person name="Hall R.S."/>
            <person name="Jex A.R."/>
            <person name="Murali S.C."/>
            <person name="Hughes D.S."/>
            <person name="Lee S.F."/>
            <person name="Perry T."/>
            <person name="Stroehlein A.J."/>
            <person name="Ansell B.R."/>
            <person name="Breugelmans B."/>
            <person name="Hofmann A."/>
            <person name="Qu J."/>
            <person name="Dugan S."/>
            <person name="Lee S.L."/>
            <person name="Chao H."/>
            <person name="Dinh H."/>
            <person name="Han Y."/>
            <person name="Doddapaneni H.V."/>
            <person name="Worley K.C."/>
            <person name="Muzny D.M."/>
            <person name="Ioannidis P."/>
            <person name="Waterhouse R.M."/>
            <person name="Zdobnov E.M."/>
            <person name="James P.J."/>
            <person name="Bagnall N.H."/>
            <person name="Kotze A.C."/>
            <person name="Gibbs R.A."/>
            <person name="Richards S."/>
            <person name="Batterham P."/>
            <person name="Gasser R.B."/>
        </authorList>
    </citation>
    <scope>NUCLEOTIDE SEQUENCE [LARGE SCALE GENOMIC DNA]</scope>
    <source>
        <strain evidence="15 16">LS</strain>
        <tissue evidence="15">Full body</tissue>
    </source>
</reference>
<evidence type="ECO:0000256" key="8">
    <source>
        <dbReference type="ARBA" id="ARBA00022982"/>
    </source>
</evidence>
<dbReference type="AlphaFoldDB" id="A0A0L0BQL2"/>
<comment type="subunit">
    <text evidence="13">Complex I is composed of 45 different subunits. Interacts with CARD15, but not with CARD4. Interacts with STAT3, but not with STAT1, STAT2 and STAT5A. Interacts with OLFM4.</text>
</comment>
<feature type="transmembrane region" description="Helical" evidence="14">
    <location>
        <begin position="35"/>
        <end position="54"/>
    </location>
</feature>
<gene>
    <name evidence="15" type="ORF">FF38_02969</name>
</gene>
<evidence type="ECO:0000256" key="3">
    <source>
        <dbReference type="ARBA" id="ARBA00018192"/>
    </source>
</evidence>
<accession>A0A0L0BQL2</accession>
<dbReference type="STRING" id="7375.A0A0L0BQL2"/>
<sequence length="152" mass="17706">RPNMDAAKKQDMPPPGGYKKIPFARVPAKSYFTGWQMLGAYAAVTTVGMYIYYLNAKMIKREEIEMRSAQNVIFPILIAERDREYLKQLRRNRDEEAKLMANVPGWEVGTWYGEPVFKTLPKDKLVDPSFSEFYVHSDWKALAKRAHIKLWS</sequence>
<evidence type="ECO:0000256" key="14">
    <source>
        <dbReference type="RuleBase" id="RU368034"/>
    </source>
</evidence>
<evidence type="ECO:0000256" key="11">
    <source>
        <dbReference type="ARBA" id="ARBA00023136"/>
    </source>
</evidence>
<dbReference type="OrthoDB" id="3308at2759"/>
<protein>
    <recommendedName>
        <fullName evidence="3 14">NADH dehydrogenase [ubiquinone] 1 alpha subcomplex subunit 13</fullName>
    </recommendedName>
</protein>